<organism evidence="1 2">
    <name type="scientific">Amycolatopsis rubida</name>
    <dbReference type="NCBI Taxonomy" id="112413"/>
    <lineage>
        <taxon>Bacteria</taxon>
        <taxon>Bacillati</taxon>
        <taxon>Actinomycetota</taxon>
        <taxon>Actinomycetes</taxon>
        <taxon>Pseudonocardiales</taxon>
        <taxon>Pseudonocardiaceae</taxon>
        <taxon>Amycolatopsis</taxon>
    </lineage>
</organism>
<gene>
    <name evidence="1" type="ORF">SAMN05421854_10274</name>
</gene>
<sequence>MSRAAEPLHRRAGFAARGKHFPKITIGGLDGRAHTSRRGFCEQFGSKEACLVALLKEAAATGSPAVYRTAP</sequence>
<evidence type="ECO:0000313" key="2">
    <source>
        <dbReference type="Proteomes" id="UP000199137"/>
    </source>
</evidence>
<dbReference type="RefSeq" id="WP_093572836.1">
    <property type="nucleotide sequence ID" value="NZ_FOWC01000002.1"/>
</dbReference>
<evidence type="ECO:0000313" key="1">
    <source>
        <dbReference type="EMBL" id="SFO51770.1"/>
    </source>
</evidence>
<reference evidence="1 2" key="1">
    <citation type="submission" date="2016-10" db="EMBL/GenBank/DDBJ databases">
        <authorList>
            <person name="de Groot N.N."/>
        </authorList>
    </citation>
    <scope>NUCLEOTIDE SEQUENCE [LARGE SCALE GENOMIC DNA]</scope>
    <source>
        <strain evidence="1 2">DSM 44637</strain>
    </source>
</reference>
<accession>A0A1I5HUU0</accession>
<dbReference type="EMBL" id="FOWC01000002">
    <property type="protein sequence ID" value="SFO51770.1"/>
    <property type="molecule type" value="Genomic_DNA"/>
</dbReference>
<protein>
    <submittedName>
        <fullName evidence="1">Uncharacterized protein</fullName>
    </submittedName>
</protein>
<proteinExistence type="predicted"/>
<name>A0A1I5HUU0_9PSEU</name>
<dbReference type="Proteomes" id="UP000199137">
    <property type="component" value="Unassembled WGS sequence"/>
</dbReference>
<dbReference type="AlphaFoldDB" id="A0A1I5HUU0"/>
<dbReference type="OrthoDB" id="5242485at2"/>